<protein>
    <submittedName>
        <fullName evidence="1">Uncharacterized protein</fullName>
    </submittedName>
</protein>
<reference evidence="1 2" key="1">
    <citation type="submission" date="2022-01" db="EMBL/GenBank/DDBJ databases">
        <title>A chromosomal length assembly of Cordylochernes scorpioides.</title>
        <authorList>
            <person name="Zeh D."/>
            <person name="Zeh J."/>
        </authorList>
    </citation>
    <scope>NUCLEOTIDE SEQUENCE [LARGE SCALE GENOMIC DNA]</scope>
    <source>
        <strain evidence="1">IN4F17</strain>
        <tissue evidence="1">Whole Body</tissue>
    </source>
</reference>
<name>A0ABY6KE39_9ARAC</name>
<gene>
    <name evidence="1" type="ORF">LAZ67_4002776</name>
</gene>
<keyword evidence="2" id="KW-1185">Reference proteome</keyword>
<evidence type="ECO:0000313" key="1">
    <source>
        <dbReference type="EMBL" id="UYV66757.1"/>
    </source>
</evidence>
<evidence type="ECO:0000313" key="2">
    <source>
        <dbReference type="Proteomes" id="UP001235939"/>
    </source>
</evidence>
<sequence length="129" mass="14586">MEEVVKREKTILQYKTKCPPFCSQSPFFSEILLMTVRAKICSSETSKIINVSLDSESQYSFIKESLEEELGLEKLGEQKLTKCLFGGGLLGEWIYVINTKIGWSIFGEISLKEGSVSEYISPVFLTMSH</sequence>
<organism evidence="1 2">
    <name type="scientific">Cordylochernes scorpioides</name>
    <dbReference type="NCBI Taxonomy" id="51811"/>
    <lineage>
        <taxon>Eukaryota</taxon>
        <taxon>Metazoa</taxon>
        <taxon>Ecdysozoa</taxon>
        <taxon>Arthropoda</taxon>
        <taxon>Chelicerata</taxon>
        <taxon>Arachnida</taxon>
        <taxon>Pseudoscorpiones</taxon>
        <taxon>Cheliferoidea</taxon>
        <taxon>Chernetidae</taxon>
        <taxon>Cordylochernes</taxon>
    </lineage>
</organism>
<proteinExistence type="predicted"/>
<dbReference type="EMBL" id="CP092866">
    <property type="protein sequence ID" value="UYV66757.1"/>
    <property type="molecule type" value="Genomic_DNA"/>
</dbReference>
<dbReference type="Proteomes" id="UP001235939">
    <property type="component" value="Chromosome 04"/>
</dbReference>
<accession>A0ABY6KE39</accession>